<keyword evidence="3 5" id="KW-0479">Metal-binding</keyword>
<evidence type="ECO:0000256" key="5">
    <source>
        <dbReference type="PIRSR" id="PIRSR602403-1"/>
    </source>
</evidence>
<dbReference type="GO" id="GO:0005506">
    <property type="term" value="F:iron ion binding"/>
    <property type="evidence" value="ECO:0007669"/>
    <property type="project" value="InterPro"/>
</dbReference>
<evidence type="ECO:0000256" key="3">
    <source>
        <dbReference type="ARBA" id="ARBA00022723"/>
    </source>
</evidence>
<evidence type="ECO:0000256" key="1">
    <source>
        <dbReference type="ARBA" id="ARBA00001971"/>
    </source>
</evidence>
<dbReference type="PANTHER" id="PTHR24305:SF164">
    <property type="entry name" value="P450, PUTATIVE (EUROFUNG)-RELATED"/>
    <property type="match status" value="1"/>
</dbReference>
<feature type="transmembrane region" description="Helical" evidence="6">
    <location>
        <begin position="14"/>
        <end position="35"/>
    </location>
</feature>
<keyword evidence="7" id="KW-0503">Monooxygenase</keyword>
<gene>
    <name evidence="7" type="primary">aflV</name>
    <name evidence="7" type="ORF">LSUB1_G004367</name>
</gene>
<keyword evidence="6" id="KW-1133">Transmembrane helix</keyword>
<dbReference type="InterPro" id="IPR036396">
    <property type="entry name" value="Cyt_P450_sf"/>
</dbReference>
<sequence length="545" mass="61274">MTYNDVSADVQDKYVLGVICLAVLALSVPLFRLVYAPLFSSPLSRIPGPTAFAVTRWRLAYEDWKGTRTRYIHKLHLQYGNAVRIGPNEVSFNDLAALRTIYGAGSGFERDTFYRMFDVYGRQNLFTFASSKAHGDRKKLLNHAYSKTTIMKGAMANMVEEKTRQFIRLLEDEPETASEIFASLHYFAIDSITSFLYGDDHGGTSALKGSLSDRALLSDVMDPSRRKLSWYAVHFPKYTKWLYTRNGALEQIITRIGMLPMQKPSTYTGIRAHALKSWQMFIAAPLVEKTESVKTTIVGRLWQHQQSGKGTRLDDLDIASECADHLLAGIDTTSDTSMFLIWALSLPENIKFQQKLIDEISQLENSVRVEGGIPNVTAADKLPFLDAVIKETLRLYNPLPASEPRSLPVDCTIAGFLVPARTVVSMAPFSLHRNPNVFPDPLKFDPERWTRESSHLTEMKRWWWAFSSGGRMCIVAFGNKYEGANLDSLAMAEMITLVAAVYKNYSTRIQDRQEGISPGITSRFEVFSDENFAKVGVGYAGILDT</sequence>
<dbReference type="OrthoDB" id="1470350at2759"/>
<dbReference type="Gene3D" id="1.10.630.10">
    <property type="entry name" value="Cytochrome P450"/>
    <property type="match status" value="1"/>
</dbReference>
<keyword evidence="6" id="KW-0472">Membrane</keyword>
<proteinExistence type="inferred from homology"/>
<dbReference type="SUPFAM" id="SSF48264">
    <property type="entry name" value="Cytochrome P450"/>
    <property type="match status" value="1"/>
</dbReference>
<feature type="binding site" description="axial binding residue" evidence="5">
    <location>
        <position position="473"/>
    </location>
    <ligand>
        <name>heme</name>
        <dbReference type="ChEBI" id="CHEBI:30413"/>
    </ligand>
    <ligandPart>
        <name>Fe</name>
        <dbReference type="ChEBI" id="CHEBI:18248"/>
    </ligandPart>
</feature>
<comment type="caution">
    <text evidence="7">The sequence shown here is derived from an EMBL/GenBank/DDBJ whole genome shotgun (WGS) entry which is preliminary data.</text>
</comment>
<evidence type="ECO:0000256" key="2">
    <source>
        <dbReference type="ARBA" id="ARBA00010617"/>
    </source>
</evidence>
<dbReference type="PRINTS" id="PR00385">
    <property type="entry name" value="P450"/>
</dbReference>
<dbReference type="InterPro" id="IPR050121">
    <property type="entry name" value="Cytochrome_P450_monoxygenase"/>
</dbReference>
<dbReference type="Pfam" id="PF00067">
    <property type="entry name" value="p450"/>
    <property type="match status" value="1"/>
</dbReference>
<dbReference type="InterPro" id="IPR001128">
    <property type="entry name" value="Cyt_P450"/>
</dbReference>
<protein>
    <submittedName>
        <fullName evidence="7">Cytochrome P450 monooxygenase</fullName>
    </submittedName>
</protein>
<keyword evidence="8" id="KW-1185">Reference proteome</keyword>
<keyword evidence="7" id="KW-0560">Oxidoreductase</keyword>
<dbReference type="Proteomes" id="UP000462212">
    <property type="component" value="Unassembled WGS sequence"/>
</dbReference>
<keyword evidence="4 5" id="KW-0408">Iron</keyword>
<comment type="cofactor">
    <cofactor evidence="1 5">
        <name>heme</name>
        <dbReference type="ChEBI" id="CHEBI:30413"/>
    </cofactor>
</comment>
<dbReference type="GO" id="GO:0020037">
    <property type="term" value="F:heme binding"/>
    <property type="evidence" value="ECO:0007669"/>
    <property type="project" value="InterPro"/>
</dbReference>
<dbReference type="EMBL" id="QGMJ01000402">
    <property type="protein sequence ID" value="TVY36746.1"/>
    <property type="molecule type" value="Genomic_DNA"/>
</dbReference>
<evidence type="ECO:0000256" key="6">
    <source>
        <dbReference type="SAM" id="Phobius"/>
    </source>
</evidence>
<dbReference type="PRINTS" id="PR00465">
    <property type="entry name" value="EP450IV"/>
</dbReference>
<name>A0A8H8RMD4_9HELO</name>
<dbReference type="GO" id="GO:0016705">
    <property type="term" value="F:oxidoreductase activity, acting on paired donors, with incorporation or reduction of molecular oxygen"/>
    <property type="evidence" value="ECO:0007669"/>
    <property type="project" value="InterPro"/>
</dbReference>
<dbReference type="PANTHER" id="PTHR24305">
    <property type="entry name" value="CYTOCHROME P450"/>
    <property type="match status" value="1"/>
</dbReference>
<accession>A0A8H8RMD4</accession>
<dbReference type="AlphaFoldDB" id="A0A8H8RMD4"/>
<keyword evidence="5" id="KW-0349">Heme</keyword>
<keyword evidence="6" id="KW-0812">Transmembrane</keyword>
<reference evidence="7 8" key="1">
    <citation type="submission" date="2018-05" db="EMBL/GenBank/DDBJ databases">
        <title>Genome sequencing and assembly of the regulated plant pathogen Lachnellula willkommii and related sister species for the development of diagnostic species identification markers.</title>
        <authorList>
            <person name="Giroux E."/>
            <person name="Bilodeau G."/>
        </authorList>
    </citation>
    <scope>NUCLEOTIDE SEQUENCE [LARGE SCALE GENOMIC DNA]</scope>
    <source>
        <strain evidence="7 8">CBS 197.66</strain>
    </source>
</reference>
<evidence type="ECO:0000313" key="7">
    <source>
        <dbReference type="EMBL" id="TVY36746.1"/>
    </source>
</evidence>
<comment type="similarity">
    <text evidence="2">Belongs to the cytochrome P450 family.</text>
</comment>
<dbReference type="GO" id="GO:0004497">
    <property type="term" value="F:monooxygenase activity"/>
    <property type="evidence" value="ECO:0007669"/>
    <property type="project" value="UniProtKB-KW"/>
</dbReference>
<dbReference type="InterPro" id="IPR002403">
    <property type="entry name" value="Cyt_P450_E_grp-IV"/>
</dbReference>
<evidence type="ECO:0000313" key="8">
    <source>
        <dbReference type="Proteomes" id="UP000462212"/>
    </source>
</evidence>
<dbReference type="CDD" id="cd11059">
    <property type="entry name" value="CYP_fungal"/>
    <property type="match status" value="1"/>
</dbReference>
<evidence type="ECO:0000256" key="4">
    <source>
        <dbReference type="ARBA" id="ARBA00023004"/>
    </source>
</evidence>
<organism evidence="7 8">
    <name type="scientific">Lachnellula subtilissima</name>
    <dbReference type="NCBI Taxonomy" id="602034"/>
    <lineage>
        <taxon>Eukaryota</taxon>
        <taxon>Fungi</taxon>
        <taxon>Dikarya</taxon>
        <taxon>Ascomycota</taxon>
        <taxon>Pezizomycotina</taxon>
        <taxon>Leotiomycetes</taxon>
        <taxon>Helotiales</taxon>
        <taxon>Lachnaceae</taxon>
        <taxon>Lachnellula</taxon>
    </lineage>
</organism>